<dbReference type="EMBL" id="HBKQ01009579">
    <property type="protein sequence ID" value="CAE2215906.1"/>
    <property type="molecule type" value="Transcribed_RNA"/>
</dbReference>
<sequence>MTTRTDLTLRAGHFFNVVLVACILLRRSAADAAFAPHFLLSRRDSCRSTVEYTFGRPRALSSSIGMAGSLHRINKGNGSGGDDEGVREVGTEGVHLEGCVVEESGGRYYCTADEDGGASIGDNDLTEGVRYLLNEGMTIRTRAGNEFEMKIEGCSQQGDPAMAMMFNAMRAGFATADED</sequence>
<dbReference type="AlphaFoldDB" id="A0A7S4MDS3"/>
<organism evidence="1">
    <name type="scientific">Odontella aurita</name>
    <dbReference type="NCBI Taxonomy" id="265563"/>
    <lineage>
        <taxon>Eukaryota</taxon>
        <taxon>Sar</taxon>
        <taxon>Stramenopiles</taxon>
        <taxon>Ochrophyta</taxon>
        <taxon>Bacillariophyta</taxon>
        <taxon>Mediophyceae</taxon>
        <taxon>Biddulphiophycidae</taxon>
        <taxon>Eupodiscales</taxon>
        <taxon>Odontellaceae</taxon>
        <taxon>Odontella</taxon>
    </lineage>
</organism>
<reference evidence="1" key="1">
    <citation type="submission" date="2021-01" db="EMBL/GenBank/DDBJ databases">
        <authorList>
            <person name="Corre E."/>
            <person name="Pelletier E."/>
            <person name="Niang G."/>
            <person name="Scheremetjew M."/>
            <person name="Finn R."/>
            <person name="Kale V."/>
            <person name="Holt S."/>
            <person name="Cochrane G."/>
            <person name="Meng A."/>
            <person name="Brown T."/>
            <person name="Cohen L."/>
        </authorList>
    </citation>
    <scope>NUCLEOTIDE SEQUENCE</scope>
    <source>
        <strain evidence="1">Isolate 1302-5</strain>
    </source>
</reference>
<evidence type="ECO:0000313" key="1">
    <source>
        <dbReference type="EMBL" id="CAE2215906.1"/>
    </source>
</evidence>
<gene>
    <name evidence="1" type="ORF">OAUR00152_LOCUS6433</name>
</gene>
<proteinExistence type="predicted"/>
<name>A0A7S4MDS3_9STRA</name>
<protein>
    <submittedName>
        <fullName evidence="1">Uncharacterized protein</fullName>
    </submittedName>
</protein>
<accession>A0A7S4MDS3</accession>
<dbReference type="PROSITE" id="PS51257">
    <property type="entry name" value="PROKAR_LIPOPROTEIN"/>
    <property type="match status" value="1"/>
</dbReference>